<protein>
    <submittedName>
        <fullName evidence="1">Uncharacterized protein</fullName>
    </submittedName>
</protein>
<keyword evidence="2" id="KW-1185">Reference proteome</keyword>
<evidence type="ECO:0000313" key="2">
    <source>
        <dbReference type="Proteomes" id="UP001501358"/>
    </source>
</evidence>
<accession>A0ABN3MWP2</accession>
<reference evidence="1 2" key="1">
    <citation type="journal article" date="2019" name="Int. J. Syst. Evol. Microbiol.">
        <title>The Global Catalogue of Microorganisms (GCM) 10K type strain sequencing project: providing services to taxonomists for standard genome sequencing and annotation.</title>
        <authorList>
            <consortium name="The Broad Institute Genomics Platform"/>
            <consortium name="The Broad Institute Genome Sequencing Center for Infectious Disease"/>
            <person name="Wu L."/>
            <person name="Ma J."/>
        </authorList>
    </citation>
    <scope>NUCLEOTIDE SEQUENCE [LARGE SCALE GENOMIC DNA]</scope>
    <source>
        <strain evidence="1 2">JCM 6307</strain>
    </source>
</reference>
<sequence length="87" mass="9556">MSDLPEDLIALRRTADAAADAVAAYAREGGPGQWPQEKLAELDRLRAAQRDAAEAVLQHPAVQAAAAERRYYELDRQLRAAAREKAE</sequence>
<organism evidence="1 2">
    <name type="scientific">Streptomyces thermolineatus</name>
    <dbReference type="NCBI Taxonomy" id="44033"/>
    <lineage>
        <taxon>Bacteria</taxon>
        <taxon>Bacillati</taxon>
        <taxon>Actinomycetota</taxon>
        <taxon>Actinomycetes</taxon>
        <taxon>Kitasatosporales</taxon>
        <taxon>Streptomycetaceae</taxon>
        <taxon>Streptomyces</taxon>
    </lineage>
</organism>
<proteinExistence type="predicted"/>
<comment type="caution">
    <text evidence="1">The sequence shown here is derived from an EMBL/GenBank/DDBJ whole genome shotgun (WGS) entry which is preliminary data.</text>
</comment>
<name>A0ABN3MWP2_9ACTN</name>
<dbReference type="RefSeq" id="WP_344385972.1">
    <property type="nucleotide sequence ID" value="NZ_BAAATA010000049.1"/>
</dbReference>
<gene>
    <name evidence="1" type="ORF">GCM10010406_52810</name>
</gene>
<dbReference type="Proteomes" id="UP001501358">
    <property type="component" value="Unassembled WGS sequence"/>
</dbReference>
<dbReference type="EMBL" id="BAAATA010000049">
    <property type="protein sequence ID" value="GAA2509819.1"/>
    <property type="molecule type" value="Genomic_DNA"/>
</dbReference>
<evidence type="ECO:0000313" key="1">
    <source>
        <dbReference type="EMBL" id="GAA2509819.1"/>
    </source>
</evidence>